<dbReference type="AlphaFoldDB" id="A0AAE3XMW1"/>
<sequence length="216" mass="25138">MIEKTAIIENSLDSIPNLTRCEQVSKDEMQGLAADLTHAVYSHDELYENFCPVHSYINCPPEKVFEYMSNPHCLAEWTYSMRELKPVDDNGLYVGREMLEEGTDIYFKVISNKEAGIVDYHCAWDQGEELWMVYLNRIVDAQLVFNKPGSVLFWQNCRHPYYDKNPHKDLAPKDRAWVGDFWDLFYAGHSIELQNLKNILEHRHANNLPIGPLTNL</sequence>
<reference evidence="1" key="1">
    <citation type="submission" date="2023-07" db="EMBL/GenBank/DDBJ databases">
        <title>Genomic Encyclopedia of Type Strains, Phase IV (KMG-IV): sequencing the most valuable type-strain genomes for metagenomic binning, comparative biology and taxonomic classification.</title>
        <authorList>
            <person name="Goeker M."/>
        </authorList>
    </citation>
    <scope>NUCLEOTIDE SEQUENCE</scope>
    <source>
        <strain evidence="1">DSM 26174</strain>
    </source>
</reference>
<dbReference type="CDD" id="cd07812">
    <property type="entry name" value="SRPBCC"/>
    <property type="match status" value="1"/>
</dbReference>
<proteinExistence type="predicted"/>
<name>A0AAE3XMW1_9BACT</name>
<gene>
    <name evidence="1" type="ORF">HNQ88_001905</name>
</gene>
<keyword evidence="2" id="KW-1185">Reference proteome</keyword>
<dbReference type="SUPFAM" id="SSF55961">
    <property type="entry name" value="Bet v1-like"/>
    <property type="match status" value="1"/>
</dbReference>
<dbReference type="InterPro" id="IPR023393">
    <property type="entry name" value="START-like_dom_sf"/>
</dbReference>
<dbReference type="EMBL" id="JAVDQD010000002">
    <property type="protein sequence ID" value="MDR6238868.1"/>
    <property type="molecule type" value="Genomic_DNA"/>
</dbReference>
<accession>A0AAE3XMW1</accession>
<protein>
    <recommendedName>
        <fullName evidence="3">SRPBCC family protein</fullName>
    </recommendedName>
</protein>
<comment type="caution">
    <text evidence="1">The sequence shown here is derived from an EMBL/GenBank/DDBJ whole genome shotgun (WGS) entry which is preliminary data.</text>
</comment>
<dbReference type="RefSeq" id="WP_309938373.1">
    <property type="nucleotide sequence ID" value="NZ_AP025305.1"/>
</dbReference>
<evidence type="ECO:0000313" key="2">
    <source>
        <dbReference type="Proteomes" id="UP001185092"/>
    </source>
</evidence>
<organism evidence="1 2">
    <name type="scientific">Aureibacter tunicatorum</name>
    <dbReference type="NCBI Taxonomy" id="866807"/>
    <lineage>
        <taxon>Bacteria</taxon>
        <taxon>Pseudomonadati</taxon>
        <taxon>Bacteroidota</taxon>
        <taxon>Cytophagia</taxon>
        <taxon>Cytophagales</taxon>
        <taxon>Persicobacteraceae</taxon>
        <taxon>Aureibacter</taxon>
    </lineage>
</organism>
<evidence type="ECO:0008006" key="3">
    <source>
        <dbReference type="Google" id="ProtNLM"/>
    </source>
</evidence>
<dbReference type="Proteomes" id="UP001185092">
    <property type="component" value="Unassembled WGS sequence"/>
</dbReference>
<dbReference type="Gene3D" id="3.30.530.20">
    <property type="match status" value="1"/>
</dbReference>
<evidence type="ECO:0000313" key="1">
    <source>
        <dbReference type="EMBL" id="MDR6238868.1"/>
    </source>
</evidence>